<evidence type="ECO:0000313" key="3">
    <source>
        <dbReference type="Proteomes" id="UP001200557"/>
    </source>
</evidence>
<protein>
    <recommendedName>
        <fullName evidence="1">DUF6966 domain-containing protein</fullName>
    </recommendedName>
</protein>
<dbReference type="RefSeq" id="WP_235227324.1">
    <property type="nucleotide sequence ID" value="NZ_JAKGAQ010000008.1"/>
</dbReference>
<evidence type="ECO:0000259" key="1">
    <source>
        <dbReference type="Pfam" id="PF22294"/>
    </source>
</evidence>
<name>A0ABS9D1P2_9RHOB</name>
<dbReference type="EMBL" id="JAKGAQ010000008">
    <property type="protein sequence ID" value="MCF2872994.1"/>
    <property type="molecule type" value="Genomic_DNA"/>
</dbReference>
<sequence>MNNVDLMQAEECLIQMGDILIRNGTSLHWAKKLHSLASKKTMCADDFRQQVKGLYGGMGSLNDLVICDADGKMDRDLNVRFDELRSTLYNVV</sequence>
<comment type="caution">
    <text evidence="2">The sequence shown here is derived from an EMBL/GenBank/DDBJ whole genome shotgun (WGS) entry which is preliminary data.</text>
</comment>
<gene>
    <name evidence="2" type="ORF">L0664_18165</name>
</gene>
<reference evidence="2 3" key="1">
    <citation type="submission" date="2022-01" db="EMBL/GenBank/DDBJ databases">
        <title>Octadecabacter sp. nov., isolated from a marine alga.</title>
        <authorList>
            <person name="Jin M.S."/>
            <person name="Kim H.M."/>
            <person name="Han D.M."/>
            <person name="Jung J.J."/>
            <person name="Jeon C.O."/>
        </authorList>
    </citation>
    <scope>NUCLEOTIDE SEQUENCE [LARGE SCALE GENOMIC DNA]</scope>
    <source>
        <strain evidence="2 3">G9-8</strain>
    </source>
</reference>
<evidence type="ECO:0000313" key="2">
    <source>
        <dbReference type="EMBL" id="MCF2872994.1"/>
    </source>
</evidence>
<dbReference type="Pfam" id="PF22294">
    <property type="entry name" value="DUF6966"/>
    <property type="match status" value="1"/>
</dbReference>
<keyword evidence="3" id="KW-1185">Reference proteome</keyword>
<proteinExistence type="predicted"/>
<accession>A0ABS9D1P2</accession>
<dbReference type="Proteomes" id="UP001200557">
    <property type="component" value="Unassembled WGS sequence"/>
</dbReference>
<feature type="domain" description="DUF6966" evidence="1">
    <location>
        <begin position="27"/>
        <end position="73"/>
    </location>
</feature>
<dbReference type="InterPro" id="IPR054239">
    <property type="entry name" value="DUF6966"/>
</dbReference>
<organism evidence="2 3">
    <name type="scientific">Octadecabacter dasysiphoniae</name>
    <dbReference type="NCBI Taxonomy" id="2909341"/>
    <lineage>
        <taxon>Bacteria</taxon>
        <taxon>Pseudomonadati</taxon>
        <taxon>Pseudomonadota</taxon>
        <taxon>Alphaproteobacteria</taxon>
        <taxon>Rhodobacterales</taxon>
        <taxon>Roseobacteraceae</taxon>
        <taxon>Octadecabacter</taxon>
    </lineage>
</organism>